<feature type="chain" id="PRO_5002180650" description="Phytocyanin domain-containing protein" evidence="1">
    <location>
        <begin position="19"/>
        <end position="180"/>
    </location>
</feature>
<organism evidence="2 3">
    <name type="scientific">Tulasnella calospora MUT 4182</name>
    <dbReference type="NCBI Taxonomy" id="1051891"/>
    <lineage>
        <taxon>Eukaryota</taxon>
        <taxon>Fungi</taxon>
        <taxon>Dikarya</taxon>
        <taxon>Basidiomycota</taxon>
        <taxon>Agaricomycotina</taxon>
        <taxon>Agaricomycetes</taxon>
        <taxon>Cantharellales</taxon>
        <taxon>Tulasnellaceae</taxon>
        <taxon>Tulasnella</taxon>
    </lineage>
</organism>
<evidence type="ECO:0008006" key="4">
    <source>
        <dbReference type="Google" id="ProtNLM"/>
    </source>
</evidence>
<dbReference type="SUPFAM" id="SSF49503">
    <property type="entry name" value="Cupredoxins"/>
    <property type="match status" value="1"/>
</dbReference>
<keyword evidence="1" id="KW-0732">Signal</keyword>
<dbReference type="Gene3D" id="2.60.40.420">
    <property type="entry name" value="Cupredoxins - blue copper proteins"/>
    <property type="match status" value="1"/>
</dbReference>
<protein>
    <recommendedName>
        <fullName evidence="4">Phytocyanin domain-containing protein</fullName>
    </recommendedName>
</protein>
<dbReference type="Proteomes" id="UP000054248">
    <property type="component" value="Unassembled WGS sequence"/>
</dbReference>
<dbReference type="HOGENOM" id="CLU_053381_5_1_1"/>
<name>A0A0C3Q7H6_9AGAM</name>
<dbReference type="PANTHER" id="PTHR34883">
    <property type="entry name" value="SERINE-RICH PROTEIN, PUTATIVE-RELATED-RELATED"/>
    <property type="match status" value="1"/>
</dbReference>
<dbReference type="PANTHER" id="PTHR34883:SF15">
    <property type="entry name" value="EXTRACELLULAR SERINE-RICH PROTEIN"/>
    <property type="match status" value="1"/>
</dbReference>
<accession>A0A0C3Q7H6</accession>
<dbReference type="InterPro" id="IPR008972">
    <property type="entry name" value="Cupredoxin"/>
</dbReference>
<reference evidence="2 3" key="1">
    <citation type="submission" date="2014-04" db="EMBL/GenBank/DDBJ databases">
        <authorList>
            <consortium name="DOE Joint Genome Institute"/>
            <person name="Kuo A."/>
            <person name="Girlanda M."/>
            <person name="Perotto S."/>
            <person name="Kohler A."/>
            <person name="Nagy L.G."/>
            <person name="Floudas D."/>
            <person name="Copeland A."/>
            <person name="Barry K.W."/>
            <person name="Cichocki N."/>
            <person name="Veneault-Fourrey C."/>
            <person name="LaButti K."/>
            <person name="Lindquist E.A."/>
            <person name="Lipzen A."/>
            <person name="Lundell T."/>
            <person name="Morin E."/>
            <person name="Murat C."/>
            <person name="Sun H."/>
            <person name="Tunlid A."/>
            <person name="Henrissat B."/>
            <person name="Grigoriev I.V."/>
            <person name="Hibbett D.S."/>
            <person name="Martin F."/>
            <person name="Nordberg H.P."/>
            <person name="Cantor M.N."/>
            <person name="Hua S.X."/>
        </authorList>
    </citation>
    <scope>NUCLEOTIDE SEQUENCE [LARGE SCALE GENOMIC DNA]</scope>
    <source>
        <strain evidence="2 3">MUT 4182</strain>
    </source>
</reference>
<dbReference type="OrthoDB" id="1921208at2759"/>
<gene>
    <name evidence="2" type="ORF">M407DRAFT_142380</name>
</gene>
<keyword evidence="3" id="KW-1185">Reference proteome</keyword>
<evidence type="ECO:0000256" key="1">
    <source>
        <dbReference type="SAM" id="SignalP"/>
    </source>
</evidence>
<proteinExistence type="predicted"/>
<dbReference type="CDD" id="cd00920">
    <property type="entry name" value="Cupredoxin"/>
    <property type="match status" value="1"/>
</dbReference>
<dbReference type="EMBL" id="KN823193">
    <property type="protein sequence ID" value="KIO19991.1"/>
    <property type="molecule type" value="Genomic_DNA"/>
</dbReference>
<dbReference type="InterPro" id="IPR052953">
    <property type="entry name" value="Ser-rich/MCO-related"/>
</dbReference>
<dbReference type="AlphaFoldDB" id="A0A0C3Q7H6"/>
<evidence type="ECO:0000313" key="2">
    <source>
        <dbReference type="EMBL" id="KIO19991.1"/>
    </source>
</evidence>
<feature type="signal peptide" evidence="1">
    <location>
        <begin position="1"/>
        <end position="18"/>
    </location>
</feature>
<sequence>MHAKTLLAAFATIPLVHAAVWNVTVGQSGLTFSPNQVTAAVGDTIHFVINPGHSATQNTFATPCTAMSGGSDSGLVSAASTLDVMVSSTDPLWFHCAQVGHCPAGMVFAANAPSSGQTFAAYQAAAEGKAATGSTSSAAAAAASTTGSTSTGAYGNGAPALESKGWMVGVAAFIGAAAMI</sequence>
<evidence type="ECO:0000313" key="3">
    <source>
        <dbReference type="Proteomes" id="UP000054248"/>
    </source>
</evidence>
<dbReference type="STRING" id="1051891.A0A0C3Q7H6"/>
<reference evidence="3" key="2">
    <citation type="submission" date="2015-01" db="EMBL/GenBank/DDBJ databases">
        <title>Evolutionary Origins and Diversification of the Mycorrhizal Mutualists.</title>
        <authorList>
            <consortium name="DOE Joint Genome Institute"/>
            <consortium name="Mycorrhizal Genomics Consortium"/>
            <person name="Kohler A."/>
            <person name="Kuo A."/>
            <person name="Nagy L.G."/>
            <person name="Floudas D."/>
            <person name="Copeland A."/>
            <person name="Barry K.W."/>
            <person name="Cichocki N."/>
            <person name="Veneault-Fourrey C."/>
            <person name="LaButti K."/>
            <person name="Lindquist E.A."/>
            <person name="Lipzen A."/>
            <person name="Lundell T."/>
            <person name="Morin E."/>
            <person name="Murat C."/>
            <person name="Riley R."/>
            <person name="Ohm R."/>
            <person name="Sun H."/>
            <person name="Tunlid A."/>
            <person name="Henrissat B."/>
            <person name="Grigoriev I.V."/>
            <person name="Hibbett D.S."/>
            <person name="Martin F."/>
        </authorList>
    </citation>
    <scope>NUCLEOTIDE SEQUENCE [LARGE SCALE GENOMIC DNA]</scope>
    <source>
        <strain evidence="3">MUT 4182</strain>
    </source>
</reference>